<dbReference type="InterPro" id="IPR005882">
    <property type="entry name" value="Bifunctional_GlmU"/>
</dbReference>
<protein>
    <recommendedName>
        <fullName evidence="18">Bifunctional protein GlmU</fullName>
    </recommendedName>
    <domain>
        <recommendedName>
            <fullName evidence="18">UDP-N-acetylglucosamine pyrophosphorylase</fullName>
            <ecNumber evidence="18">2.7.7.23</ecNumber>
        </recommendedName>
        <alternativeName>
            <fullName evidence="18">N-acetylglucosamine-1-phosphate uridyltransferase</fullName>
        </alternativeName>
    </domain>
    <domain>
        <recommendedName>
            <fullName evidence="18">Glucosamine-1-phosphate N-acetyltransferase</fullName>
            <ecNumber evidence="18">2.3.1.157</ecNumber>
        </recommendedName>
    </domain>
</protein>
<dbReference type="KEGG" id="naci:NUH88_19735"/>
<dbReference type="SUPFAM" id="SSF53448">
    <property type="entry name" value="Nucleotide-diphospho-sugar transferases"/>
    <property type="match status" value="1"/>
</dbReference>
<dbReference type="Pfam" id="PF00132">
    <property type="entry name" value="Hexapep"/>
    <property type="match status" value="2"/>
</dbReference>
<dbReference type="GO" id="GO:0005737">
    <property type="term" value="C:cytoplasm"/>
    <property type="evidence" value="ECO:0007669"/>
    <property type="project" value="UniProtKB-SubCell"/>
</dbReference>
<comment type="subcellular location">
    <subcellularLocation>
        <location evidence="1 18">Cytoplasm</location>
    </subcellularLocation>
</comment>
<dbReference type="EC" id="2.7.7.23" evidence="18"/>
<dbReference type="InterPro" id="IPR018357">
    <property type="entry name" value="Hexapep_transf_CS"/>
</dbReference>
<dbReference type="GO" id="GO:0016020">
    <property type="term" value="C:membrane"/>
    <property type="evidence" value="ECO:0007669"/>
    <property type="project" value="GOC"/>
</dbReference>
<evidence type="ECO:0000256" key="4">
    <source>
        <dbReference type="ARBA" id="ARBA00022490"/>
    </source>
</evidence>
<dbReference type="NCBIfam" id="NF010933">
    <property type="entry name" value="PRK14353.1"/>
    <property type="match status" value="1"/>
</dbReference>
<comment type="caution">
    <text evidence="18">Lacks conserved residue(s) required for the propagation of feature annotation.</text>
</comment>
<dbReference type="HAMAP" id="MF_01631">
    <property type="entry name" value="GlmU"/>
    <property type="match status" value="1"/>
</dbReference>
<dbReference type="InterPro" id="IPR029044">
    <property type="entry name" value="Nucleotide-diphossugar_trans"/>
</dbReference>
<evidence type="ECO:0000256" key="11">
    <source>
        <dbReference type="ARBA" id="ARBA00022984"/>
    </source>
</evidence>
<feature type="binding site" evidence="18">
    <location>
        <position position="317"/>
    </location>
    <ligand>
        <name>UDP-N-acetyl-alpha-D-glucosamine</name>
        <dbReference type="ChEBI" id="CHEBI:57705"/>
    </ligand>
</feature>
<evidence type="ECO:0000256" key="13">
    <source>
        <dbReference type="ARBA" id="ARBA00023315"/>
    </source>
</evidence>
<keyword evidence="12 18" id="KW-0511">Multifunctional enzyme</keyword>
<feature type="binding site" evidence="18">
    <location>
        <position position="171"/>
    </location>
    <ligand>
        <name>UDP-N-acetyl-alpha-D-glucosamine</name>
        <dbReference type="ChEBI" id="CHEBI:57705"/>
    </ligand>
</feature>
<evidence type="ECO:0000256" key="8">
    <source>
        <dbReference type="ARBA" id="ARBA00022737"/>
    </source>
</evidence>
<dbReference type="GO" id="GO:0000902">
    <property type="term" value="P:cell morphogenesis"/>
    <property type="evidence" value="ECO:0007669"/>
    <property type="project" value="UniProtKB-UniRule"/>
</dbReference>
<comment type="catalytic activity">
    <reaction evidence="16 18">
        <text>N-acetyl-alpha-D-glucosamine 1-phosphate + UTP + H(+) = UDP-N-acetyl-alpha-D-glucosamine + diphosphate</text>
        <dbReference type="Rhea" id="RHEA:13509"/>
        <dbReference type="ChEBI" id="CHEBI:15378"/>
        <dbReference type="ChEBI" id="CHEBI:33019"/>
        <dbReference type="ChEBI" id="CHEBI:46398"/>
        <dbReference type="ChEBI" id="CHEBI:57705"/>
        <dbReference type="ChEBI" id="CHEBI:57776"/>
        <dbReference type="EC" id="2.7.7.23"/>
    </reaction>
</comment>
<dbReference type="AlphaFoldDB" id="A0A9J7ARW9"/>
<dbReference type="GO" id="GO:0071555">
    <property type="term" value="P:cell wall organization"/>
    <property type="evidence" value="ECO:0007669"/>
    <property type="project" value="UniProtKB-KW"/>
</dbReference>
<feature type="binding site" evidence="18">
    <location>
        <begin position="10"/>
        <end position="13"/>
    </location>
    <ligand>
        <name>UDP-N-acetyl-alpha-D-glucosamine</name>
        <dbReference type="ChEBI" id="CHEBI:57705"/>
    </ligand>
</feature>
<feature type="binding site" evidence="18">
    <location>
        <position position="156"/>
    </location>
    <ligand>
        <name>UDP-N-acetyl-alpha-D-glucosamine</name>
        <dbReference type="ChEBI" id="CHEBI:57705"/>
    </ligand>
</feature>
<sequence>MNAPVAVVVLAAGKGTRMKSDLSKVLHPVAGRPLLHHVLAATEPLRAERRVVVLAPGQDEVAASIAPIPTAIQHPPRGTGDAVRAAREQLDGFTGTVLVLFGDTPLLTEETLQQMVAMCAGPDGAAFVVLGFESDNPGRYARLVLDEAGNLRKIIEAPDLKGAETEIGLCNGGALAVDGARLFDWLDRLEPHNAQGEFYLFDLLDFAHEEGRKAGVVWIDPVETMGVDSRAGLASAEARMQERLRKRVMEQGVTLVAPETVFLSWDTVIGQDSVVQPHCVFGPGVKIGPKVEIKSFSHLEGAEVGIGARVGPYARLRPGAALEEGVHVGNFVEVKNAHLGAGAKANHLSYVGDAEVGPGANIGAGTITCNYDGYEKHLTEIGAGAFIGSNTSLVAPVRVGEGALVGAGSTVGEDVDANDIVVVRGERTVKPGAAERYREIRAARKAAKKKDS</sequence>
<keyword evidence="14 18" id="KW-0961">Cell wall biogenesis/degradation</keyword>
<keyword evidence="4 18" id="KW-0963">Cytoplasm</keyword>
<feature type="domain" description="MobA-like NTP transferase" evidence="19">
    <location>
        <begin position="7"/>
        <end position="141"/>
    </location>
</feature>
<evidence type="ECO:0000256" key="12">
    <source>
        <dbReference type="ARBA" id="ARBA00023268"/>
    </source>
</evidence>
<keyword evidence="8 18" id="KW-0677">Repeat</keyword>
<evidence type="ECO:0000313" key="21">
    <source>
        <dbReference type="Proteomes" id="UP001060336"/>
    </source>
</evidence>
<feature type="binding site" evidence="18">
    <location>
        <position position="389"/>
    </location>
    <ligand>
        <name>acetyl-CoA</name>
        <dbReference type="ChEBI" id="CHEBI:57288"/>
    </ligand>
</feature>
<dbReference type="EC" id="2.3.1.157" evidence="18"/>
<feature type="binding site" evidence="18">
    <location>
        <begin position="78"/>
        <end position="79"/>
    </location>
    <ligand>
        <name>UDP-N-acetyl-alpha-D-glucosamine</name>
        <dbReference type="ChEBI" id="CHEBI:57705"/>
    </ligand>
</feature>
<evidence type="ECO:0000256" key="1">
    <source>
        <dbReference type="ARBA" id="ARBA00004496"/>
    </source>
</evidence>
<feature type="binding site" evidence="18">
    <location>
        <position position="364"/>
    </location>
    <ligand>
        <name>acetyl-CoA</name>
        <dbReference type="ChEBI" id="CHEBI:57288"/>
    </ligand>
</feature>
<dbReference type="SUPFAM" id="SSF51161">
    <property type="entry name" value="Trimeric LpxA-like enzymes"/>
    <property type="match status" value="1"/>
</dbReference>
<comment type="pathway">
    <text evidence="18">Nucleotide-sugar biosynthesis; UDP-N-acetyl-alpha-D-glucosamine biosynthesis; UDP-N-acetyl-alpha-D-glucosamine from N-acetyl-alpha-D-glucosamine 1-phosphate: step 1/1.</text>
</comment>
<comment type="cofactor">
    <cofactor evidence="18">
        <name>Mg(2+)</name>
        <dbReference type="ChEBI" id="CHEBI:18420"/>
    </cofactor>
    <text evidence="18">Binds 1 Mg(2+) ion per subunit.</text>
</comment>
<dbReference type="InterPro" id="IPR025877">
    <property type="entry name" value="MobA-like_NTP_Trfase"/>
</dbReference>
<keyword evidence="11 18" id="KW-0573">Peptidoglycan synthesis</keyword>
<dbReference type="GO" id="GO:0019134">
    <property type="term" value="F:glucosamine-1-phosphate N-acetyltransferase activity"/>
    <property type="evidence" value="ECO:0007669"/>
    <property type="project" value="UniProtKB-UniRule"/>
</dbReference>
<keyword evidence="13 18" id="KW-0012">Acyltransferase</keyword>
<evidence type="ECO:0000256" key="14">
    <source>
        <dbReference type="ARBA" id="ARBA00023316"/>
    </source>
</evidence>
<evidence type="ECO:0000256" key="6">
    <source>
        <dbReference type="ARBA" id="ARBA00022695"/>
    </source>
</evidence>
<evidence type="ECO:0000256" key="18">
    <source>
        <dbReference type="HAMAP-Rule" id="MF_01631"/>
    </source>
</evidence>
<keyword evidence="21" id="KW-1185">Reference proteome</keyword>
<dbReference type="GO" id="GO:0000287">
    <property type="term" value="F:magnesium ion binding"/>
    <property type="evidence" value="ECO:0007669"/>
    <property type="project" value="UniProtKB-UniRule"/>
</dbReference>
<evidence type="ECO:0000256" key="16">
    <source>
        <dbReference type="ARBA" id="ARBA00048493"/>
    </source>
</evidence>
<feature type="region of interest" description="N-acetyltransferase" evidence="18">
    <location>
        <begin position="252"/>
        <end position="452"/>
    </location>
</feature>
<dbReference type="GO" id="GO:0009252">
    <property type="term" value="P:peptidoglycan biosynthetic process"/>
    <property type="evidence" value="ECO:0007669"/>
    <property type="project" value="UniProtKB-UniRule"/>
</dbReference>
<keyword evidence="5 18" id="KW-0808">Transferase</keyword>
<dbReference type="CDD" id="cd02540">
    <property type="entry name" value="GT2_GlmU_N_bac"/>
    <property type="match status" value="1"/>
</dbReference>
<keyword evidence="7 18" id="KW-0479">Metal-binding</keyword>
<feature type="binding site" evidence="18">
    <location>
        <position position="350"/>
    </location>
    <ligand>
        <name>UDP-N-acetyl-alpha-D-glucosamine</name>
        <dbReference type="ChEBI" id="CHEBI:57705"/>
    </ligand>
</feature>
<feature type="region of interest" description="Pyrophosphorylase" evidence="18">
    <location>
        <begin position="1"/>
        <end position="230"/>
    </location>
</feature>
<feature type="binding site" evidence="18">
    <location>
        <position position="24"/>
    </location>
    <ligand>
        <name>UDP-N-acetyl-alpha-D-glucosamine</name>
        <dbReference type="ChEBI" id="CHEBI:57705"/>
    </ligand>
</feature>
<proteinExistence type="inferred from homology"/>
<accession>A0A9J7ARW9</accession>
<feature type="binding site" evidence="18">
    <location>
        <position position="424"/>
    </location>
    <ligand>
        <name>acetyl-CoA</name>
        <dbReference type="ChEBI" id="CHEBI:57288"/>
    </ligand>
</feature>
<dbReference type="InterPro" id="IPR011004">
    <property type="entry name" value="Trimer_LpxA-like_sf"/>
</dbReference>
<dbReference type="NCBIfam" id="TIGR01173">
    <property type="entry name" value="glmU"/>
    <property type="match status" value="1"/>
</dbReference>
<evidence type="ECO:0000256" key="5">
    <source>
        <dbReference type="ARBA" id="ARBA00022679"/>
    </source>
</evidence>
<evidence type="ECO:0000259" key="19">
    <source>
        <dbReference type="Pfam" id="PF12804"/>
    </source>
</evidence>
<keyword evidence="10 18" id="KW-0133">Cell shape</keyword>
<dbReference type="EMBL" id="CP102480">
    <property type="protein sequence ID" value="UUX49618.1"/>
    <property type="molecule type" value="Genomic_DNA"/>
</dbReference>
<evidence type="ECO:0000256" key="15">
    <source>
        <dbReference type="ARBA" id="ARBA00048247"/>
    </source>
</evidence>
<feature type="region of interest" description="Linker" evidence="18">
    <location>
        <begin position="231"/>
        <end position="251"/>
    </location>
</feature>
<keyword evidence="6 18" id="KW-0548">Nucleotidyltransferase</keyword>
<dbReference type="Proteomes" id="UP001060336">
    <property type="component" value="Chromosome"/>
</dbReference>
<dbReference type="PANTHER" id="PTHR43584">
    <property type="entry name" value="NUCLEOTIDYL TRANSFERASE"/>
    <property type="match status" value="1"/>
</dbReference>
<dbReference type="Gene3D" id="2.160.10.10">
    <property type="entry name" value="Hexapeptide repeat proteins"/>
    <property type="match status" value="1"/>
</dbReference>
<evidence type="ECO:0000256" key="3">
    <source>
        <dbReference type="ARBA" id="ARBA00007947"/>
    </source>
</evidence>
<dbReference type="GO" id="GO:0003977">
    <property type="term" value="F:UDP-N-acetylglucosamine diphosphorylase activity"/>
    <property type="evidence" value="ECO:0007669"/>
    <property type="project" value="UniProtKB-UniRule"/>
</dbReference>
<feature type="binding site" evidence="18">
    <location>
        <position position="73"/>
    </location>
    <ligand>
        <name>UDP-N-acetyl-alpha-D-glucosamine</name>
        <dbReference type="ChEBI" id="CHEBI:57705"/>
    </ligand>
</feature>
<evidence type="ECO:0000256" key="17">
    <source>
        <dbReference type="ARBA" id="ARBA00049628"/>
    </source>
</evidence>
<dbReference type="PANTHER" id="PTHR43584:SF3">
    <property type="entry name" value="BIFUNCTIONAL PROTEIN GLMU"/>
    <property type="match status" value="1"/>
</dbReference>
<evidence type="ECO:0000256" key="7">
    <source>
        <dbReference type="ARBA" id="ARBA00022723"/>
    </source>
</evidence>
<evidence type="ECO:0000313" key="20">
    <source>
        <dbReference type="EMBL" id="UUX49618.1"/>
    </source>
</evidence>
<dbReference type="InterPro" id="IPR050065">
    <property type="entry name" value="GlmU-like"/>
</dbReference>
<evidence type="ECO:0000256" key="10">
    <source>
        <dbReference type="ARBA" id="ARBA00022960"/>
    </source>
</evidence>
<evidence type="ECO:0000256" key="9">
    <source>
        <dbReference type="ARBA" id="ARBA00022842"/>
    </source>
</evidence>
<evidence type="ECO:0000256" key="2">
    <source>
        <dbReference type="ARBA" id="ARBA00007707"/>
    </source>
</evidence>
<dbReference type="GO" id="GO:0006048">
    <property type="term" value="P:UDP-N-acetylglucosamine biosynthetic process"/>
    <property type="evidence" value="ECO:0007669"/>
    <property type="project" value="InterPro"/>
</dbReference>
<dbReference type="CDD" id="cd03353">
    <property type="entry name" value="LbH_GlmU_C"/>
    <property type="match status" value="1"/>
</dbReference>
<dbReference type="GO" id="GO:0008360">
    <property type="term" value="P:regulation of cell shape"/>
    <property type="evidence" value="ECO:0007669"/>
    <property type="project" value="UniProtKB-KW"/>
</dbReference>
<dbReference type="InterPro" id="IPR038009">
    <property type="entry name" value="GlmU_C_LbH"/>
</dbReference>
<gene>
    <name evidence="18 20" type="primary">glmU</name>
    <name evidence="20" type="ORF">NUH88_19735</name>
</gene>
<dbReference type="GO" id="GO:0009245">
    <property type="term" value="P:lipid A biosynthetic process"/>
    <property type="evidence" value="ECO:0007669"/>
    <property type="project" value="UniProtKB-UniRule"/>
</dbReference>
<feature type="binding site" evidence="18">
    <location>
        <position position="335"/>
    </location>
    <ligand>
        <name>UDP-N-acetyl-alpha-D-glucosamine</name>
        <dbReference type="ChEBI" id="CHEBI:57705"/>
    </ligand>
</feature>
<dbReference type="InterPro" id="IPR001451">
    <property type="entry name" value="Hexapep"/>
</dbReference>
<reference evidence="20" key="1">
    <citation type="submission" date="2022-08" db="EMBL/GenBank/DDBJ databases">
        <title>Nisaea acidiphila sp. nov., isolated from a marine algal debris and emended description of the genus Nisaea Urios et al. 2008.</title>
        <authorList>
            <person name="Kwon K."/>
        </authorList>
    </citation>
    <scope>NUCLEOTIDE SEQUENCE</scope>
    <source>
        <strain evidence="20">MEBiC11861</strain>
    </source>
</reference>
<comment type="catalytic activity">
    <reaction evidence="15 18">
        <text>alpha-D-glucosamine 1-phosphate + acetyl-CoA = N-acetyl-alpha-D-glucosamine 1-phosphate + CoA + H(+)</text>
        <dbReference type="Rhea" id="RHEA:13725"/>
        <dbReference type="ChEBI" id="CHEBI:15378"/>
        <dbReference type="ChEBI" id="CHEBI:57287"/>
        <dbReference type="ChEBI" id="CHEBI:57288"/>
        <dbReference type="ChEBI" id="CHEBI:57776"/>
        <dbReference type="ChEBI" id="CHEBI:58516"/>
        <dbReference type="EC" id="2.3.1.157"/>
    </reaction>
</comment>
<comment type="similarity">
    <text evidence="2 18">In the C-terminal section; belongs to the transferase hexapeptide repeat family.</text>
</comment>
<keyword evidence="9 18" id="KW-0460">Magnesium</keyword>
<comment type="function">
    <text evidence="17 18">Catalyzes the last two sequential reactions in the de novo biosynthetic pathway for UDP-N-acetylglucosamine (UDP-GlcNAc). The C-terminal domain catalyzes the transfer of acetyl group from acetyl coenzyme A to glucosamine-1-phosphate (GlcN-1-P) to produce N-acetylglucosamine-1-phosphate (GlcNAc-1-P), which is converted into UDP-GlcNAc by the transfer of uridine 5-monophosphate (from uridine 5-triphosphate), a reaction catalyzed by the N-terminal domain.</text>
</comment>
<name>A0A9J7ARW9_9PROT</name>
<dbReference type="RefSeq" id="WP_257768388.1">
    <property type="nucleotide sequence ID" value="NZ_CP102480.1"/>
</dbReference>
<dbReference type="Pfam" id="PF12804">
    <property type="entry name" value="NTP_transf_3"/>
    <property type="match status" value="1"/>
</dbReference>
<comment type="similarity">
    <text evidence="3 18">In the N-terminal section; belongs to the N-acetylglucosamine-1-phosphate uridyltransferase family.</text>
</comment>
<organism evidence="20 21">
    <name type="scientific">Nisaea acidiphila</name>
    <dbReference type="NCBI Taxonomy" id="1862145"/>
    <lineage>
        <taxon>Bacteria</taxon>
        <taxon>Pseudomonadati</taxon>
        <taxon>Pseudomonadota</taxon>
        <taxon>Alphaproteobacteria</taxon>
        <taxon>Rhodospirillales</taxon>
        <taxon>Thalassobaculaceae</taxon>
        <taxon>Nisaea</taxon>
    </lineage>
</organism>
<dbReference type="PROSITE" id="PS00101">
    <property type="entry name" value="HEXAPEP_TRANSFERASES"/>
    <property type="match status" value="1"/>
</dbReference>
<comment type="subunit">
    <text evidence="18">Homotrimer.</text>
</comment>
<dbReference type="Gene3D" id="3.90.550.10">
    <property type="entry name" value="Spore Coat Polysaccharide Biosynthesis Protein SpsA, Chain A"/>
    <property type="match status" value="1"/>
</dbReference>
<feature type="active site" description="Proton acceptor" evidence="18">
    <location>
        <position position="347"/>
    </location>
</feature>
<comment type="pathway">
    <text evidence="18">Nucleotide-sugar biosynthesis; UDP-N-acetyl-alpha-D-glucosamine biosynthesis; N-acetyl-alpha-D-glucosamine 1-phosphate from alpha-D-glucosamine 6-phosphate (route II): step 2/2.</text>
</comment>
<feature type="binding site" evidence="18">
    <location>
        <position position="361"/>
    </location>
    <ligand>
        <name>UDP-N-acetyl-alpha-D-glucosamine</name>
        <dbReference type="ChEBI" id="CHEBI:57705"/>
    </ligand>
</feature>
<feature type="binding site" evidence="18">
    <location>
        <position position="103"/>
    </location>
    <ligand>
        <name>Mg(2+)</name>
        <dbReference type="ChEBI" id="CHEBI:18420"/>
    </ligand>
</feature>
<feature type="binding site" evidence="18">
    <location>
        <position position="407"/>
    </location>
    <ligand>
        <name>acetyl-CoA</name>
        <dbReference type="ChEBI" id="CHEBI:57288"/>
    </ligand>
</feature>
<comment type="pathway">
    <text evidence="18">Bacterial outer membrane biogenesis; LPS lipid A biosynthesis.</text>
</comment>
<feature type="binding site" evidence="18">
    <location>
        <begin position="370"/>
        <end position="371"/>
    </location>
    <ligand>
        <name>acetyl-CoA</name>
        <dbReference type="ChEBI" id="CHEBI:57288"/>
    </ligand>
</feature>